<evidence type="ECO:0000256" key="1">
    <source>
        <dbReference type="SAM" id="MobiDB-lite"/>
    </source>
</evidence>
<dbReference type="Proteomes" id="UP000199393">
    <property type="component" value="Chromosome I"/>
</dbReference>
<keyword evidence="4" id="KW-1185">Reference proteome</keyword>
<feature type="transmembrane region" description="Helical" evidence="2">
    <location>
        <begin position="17"/>
        <end position="37"/>
    </location>
</feature>
<keyword evidence="2" id="KW-1133">Transmembrane helix</keyword>
<keyword evidence="2" id="KW-0812">Transmembrane</keyword>
<keyword evidence="2" id="KW-0472">Membrane</keyword>
<evidence type="ECO:0000313" key="3">
    <source>
        <dbReference type="EMBL" id="SBV29229.1"/>
    </source>
</evidence>
<evidence type="ECO:0000256" key="2">
    <source>
        <dbReference type="SAM" id="Phobius"/>
    </source>
</evidence>
<proteinExistence type="predicted"/>
<sequence>MPVSGGRDASGEAGDRLRAGILAGATALALVVGGWWWQASAPFTGPAPGAPQSSAERSARLVPTDSDNGAVFRVDPSTGAAFRVDRGSAEAPGNVDGRRRGADAVEAELPHLPRTHWREQTALSPQRGVTRQAQTTDGAHYELQHSCVGSGDLRITVYGSRSAGQDQFQVECDGSLTGVTLVGSGDPLRISLTTADDRPIRVEAQLVALA</sequence>
<dbReference type="STRING" id="307121.GA0070620_4799"/>
<dbReference type="AlphaFoldDB" id="A0A1C3N9I2"/>
<accession>A0A1C3N9I2</accession>
<feature type="region of interest" description="Disordered" evidence="1">
    <location>
        <begin position="46"/>
        <end position="73"/>
    </location>
</feature>
<organism evidence="3 4">
    <name type="scientific">Micromonospora krabiensis</name>
    <dbReference type="NCBI Taxonomy" id="307121"/>
    <lineage>
        <taxon>Bacteria</taxon>
        <taxon>Bacillati</taxon>
        <taxon>Actinomycetota</taxon>
        <taxon>Actinomycetes</taxon>
        <taxon>Micromonosporales</taxon>
        <taxon>Micromonosporaceae</taxon>
        <taxon>Micromonospora</taxon>
    </lineage>
</organism>
<evidence type="ECO:0000313" key="4">
    <source>
        <dbReference type="Proteomes" id="UP000199393"/>
    </source>
</evidence>
<name>A0A1C3N9I2_9ACTN</name>
<gene>
    <name evidence="3" type="ORF">GA0070620_4799</name>
</gene>
<reference evidence="4" key="1">
    <citation type="submission" date="2016-06" db="EMBL/GenBank/DDBJ databases">
        <authorList>
            <person name="Varghese N."/>
        </authorList>
    </citation>
    <scope>NUCLEOTIDE SEQUENCE [LARGE SCALE GENOMIC DNA]</scope>
    <source>
        <strain evidence="4">DSM 45344</strain>
    </source>
</reference>
<protein>
    <submittedName>
        <fullName evidence="3">Uncharacterized protein</fullName>
    </submittedName>
</protein>
<dbReference type="EMBL" id="LT598496">
    <property type="protein sequence ID" value="SBV29229.1"/>
    <property type="molecule type" value="Genomic_DNA"/>
</dbReference>